<dbReference type="InterPro" id="IPR006153">
    <property type="entry name" value="Cation/H_exchanger_TM"/>
</dbReference>
<comment type="caution">
    <text evidence="10">The sequence shown here is derived from an EMBL/GenBank/DDBJ whole genome shotgun (WGS) entry which is preliminary data.</text>
</comment>
<evidence type="ECO:0000256" key="7">
    <source>
        <dbReference type="SAM" id="Phobius"/>
    </source>
</evidence>
<dbReference type="PANTHER" id="PTHR42751:SF3">
    <property type="entry name" value="SODIUM_GLUTAMATE SYMPORTER"/>
    <property type="match status" value="1"/>
</dbReference>
<sequence>MEANIFLQLAILFGLTVSIAFIMRLLKQPLMIAYIISGIIAGPLFLHTVKGSSATFDTLAQFGVVFLLFLVGLSLNVSHIRHIGKAAVITAMAQIIFTSTSGFFILRALGFGVSSAAYLGIAMTFSSTIIIVKLLSDKKDTESVYGRHVLGIMVVQDIVAVLIMLFLTTNGSDVPLLEMLGTIAFRAFAILGFIIVLSKYLIPKILDHVASSAEFLFIFTLAWCFGIASLMKWAGFSLEIGAIIAGISLGSSPYQSEISSRIKPLRDFFIVLFFIILGSEMGVSNIGGLLVPGLIVSIFILFGNPFILYYSFRMLKFTRRNSFLAGVTAAQVSEFGFILIFTGVGLGHLHGNELPLFTIVALTTIFVSSYAITYNEQLYKFVRPMLDMFGRDKSQQKENKSDIYDVWVIGYHRIGWKICETLAQEKKTFAVVDYNPKAIAKLKHRGIPAFFGDVADVEFLESIQLEEAKIIIMTIPEADDQLTLIKHIRMKSETVHIVGNLYHNNSLEDLYQAGANYVMMPHLLGGQWMSDVLQHYPWTKKTFIDLKKEQREEMKLRFTLADG</sequence>
<feature type="transmembrane region" description="Helical" evidence="7">
    <location>
        <begin position="30"/>
        <end position="46"/>
    </location>
</feature>
<feature type="domain" description="Cation/H+ exchanger transmembrane" evidence="8">
    <location>
        <begin position="16"/>
        <end position="370"/>
    </location>
</feature>
<dbReference type="GO" id="GO:0006813">
    <property type="term" value="P:potassium ion transport"/>
    <property type="evidence" value="ECO:0007669"/>
    <property type="project" value="InterPro"/>
</dbReference>
<feature type="transmembrane region" description="Helical" evidence="7">
    <location>
        <begin position="209"/>
        <end position="228"/>
    </location>
</feature>
<feature type="transmembrane region" description="Helical" evidence="7">
    <location>
        <begin position="322"/>
        <end position="342"/>
    </location>
</feature>
<dbReference type="InterPro" id="IPR038770">
    <property type="entry name" value="Na+/solute_symporter_sf"/>
</dbReference>
<reference evidence="11" key="1">
    <citation type="submission" date="2017-09" db="EMBL/GenBank/DDBJ databases">
        <title>Depth-based differentiation of microbial function through sediment-hosted aquifers and enrichment of novel symbionts in the deep terrestrial subsurface.</title>
        <authorList>
            <person name="Probst A.J."/>
            <person name="Ladd B."/>
            <person name="Jarett J.K."/>
            <person name="Geller-Mcgrath D.E."/>
            <person name="Sieber C.M.K."/>
            <person name="Emerson J.B."/>
            <person name="Anantharaman K."/>
            <person name="Thomas B.C."/>
            <person name="Malmstrom R."/>
            <person name="Stieglmeier M."/>
            <person name="Klingl A."/>
            <person name="Woyke T."/>
            <person name="Ryan C.M."/>
            <person name="Banfield J.F."/>
        </authorList>
    </citation>
    <scope>NUCLEOTIDE SEQUENCE [LARGE SCALE GENOMIC DNA]</scope>
</reference>
<dbReference type="Gene3D" id="3.40.50.720">
    <property type="entry name" value="NAD(P)-binding Rossmann-like Domain"/>
    <property type="match status" value="1"/>
</dbReference>
<dbReference type="Pfam" id="PF02254">
    <property type="entry name" value="TrkA_N"/>
    <property type="match status" value="1"/>
</dbReference>
<dbReference type="InterPro" id="IPR036291">
    <property type="entry name" value="NAD(P)-bd_dom_sf"/>
</dbReference>
<dbReference type="InterPro" id="IPR003148">
    <property type="entry name" value="RCK_N"/>
</dbReference>
<evidence type="ECO:0000256" key="5">
    <source>
        <dbReference type="ARBA" id="ARBA00022989"/>
    </source>
</evidence>
<comment type="similarity">
    <text evidence="2">Belongs to the monovalent cation:proton antiporter 2 (CPA2) transporter (TC 2.A.37) family.</text>
</comment>
<keyword evidence="6 7" id="KW-0472">Membrane</keyword>
<dbReference type="AlphaFoldDB" id="A0A2M7V542"/>
<evidence type="ECO:0000313" key="11">
    <source>
        <dbReference type="Proteomes" id="UP000230078"/>
    </source>
</evidence>
<protein>
    <submittedName>
        <fullName evidence="10">Uncharacterized protein</fullName>
    </submittedName>
</protein>
<feature type="transmembrane region" description="Helical" evidence="7">
    <location>
        <begin position="289"/>
        <end position="310"/>
    </location>
</feature>
<feature type="transmembrane region" description="Helical" evidence="7">
    <location>
        <begin position="87"/>
        <end position="110"/>
    </location>
</feature>
<dbReference type="PANTHER" id="PTHR42751">
    <property type="entry name" value="SODIUM/HYDROGEN EXCHANGER FAMILY/TRKA DOMAIN PROTEIN"/>
    <property type="match status" value="1"/>
</dbReference>
<evidence type="ECO:0000256" key="6">
    <source>
        <dbReference type="ARBA" id="ARBA00023136"/>
    </source>
</evidence>
<proteinExistence type="inferred from homology"/>
<feature type="transmembrane region" description="Helical" evidence="7">
    <location>
        <begin position="58"/>
        <end position="75"/>
    </location>
</feature>
<evidence type="ECO:0000256" key="4">
    <source>
        <dbReference type="ARBA" id="ARBA00022692"/>
    </source>
</evidence>
<gene>
    <name evidence="10" type="ORF">COX83_01445</name>
</gene>
<dbReference type="Gene3D" id="1.20.1530.20">
    <property type="match status" value="1"/>
</dbReference>
<dbReference type="GO" id="GO:1902600">
    <property type="term" value="P:proton transmembrane transport"/>
    <property type="evidence" value="ECO:0007669"/>
    <property type="project" value="InterPro"/>
</dbReference>
<feature type="transmembrane region" description="Helical" evidence="7">
    <location>
        <begin position="354"/>
        <end position="373"/>
    </location>
</feature>
<dbReference type="Proteomes" id="UP000230078">
    <property type="component" value="Unassembled WGS sequence"/>
</dbReference>
<name>A0A2M7V542_9BACT</name>
<comment type="subcellular location">
    <subcellularLocation>
        <location evidence="1">Membrane</location>
        <topology evidence="1">Multi-pass membrane protein</topology>
    </subcellularLocation>
</comment>
<feature type="transmembrane region" description="Helical" evidence="7">
    <location>
        <begin position="264"/>
        <end position="283"/>
    </location>
</feature>
<evidence type="ECO:0000256" key="3">
    <source>
        <dbReference type="ARBA" id="ARBA00022448"/>
    </source>
</evidence>
<evidence type="ECO:0000313" key="10">
    <source>
        <dbReference type="EMBL" id="PIZ93616.1"/>
    </source>
</evidence>
<dbReference type="EMBL" id="PFPI01000019">
    <property type="protein sequence ID" value="PIZ93616.1"/>
    <property type="molecule type" value="Genomic_DNA"/>
</dbReference>
<dbReference type="GO" id="GO:0015297">
    <property type="term" value="F:antiporter activity"/>
    <property type="evidence" value="ECO:0007669"/>
    <property type="project" value="InterPro"/>
</dbReference>
<feature type="transmembrane region" description="Helical" evidence="7">
    <location>
        <begin position="234"/>
        <end position="252"/>
    </location>
</feature>
<dbReference type="SUPFAM" id="SSF51735">
    <property type="entry name" value="NAD(P)-binding Rossmann-fold domains"/>
    <property type="match status" value="1"/>
</dbReference>
<evidence type="ECO:0000259" key="8">
    <source>
        <dbReference type="Pfam" id="PF00999"/>
    </source>
</evidence>
<feature type="domain" description="RCK N-terminal" evidence="9">
    <location>
        <begin position="407"/>
        <end position="521"/>
    </location>
</feature>
<dbReference type="Pfam" id="PF00999">
    <property type="entry name" value="Na_H_Exchanger"/>
    <property type="match status" value="1"/>
</dbReference>
<evidence type="ECO:0000256" key="1">
    <source>
        <dbReference type="ARBA" id="ARBA00004141"/>
    </source>
</evidence>
<feature type="transmembrane region" description="Helical" evidence="7">
    <location>
        <begin position="179"/>
        <end position="197"/>
    </location>
</feature>
<evidence type="ECO:0000259" key="9">
    <source>
        <dbReference type="Pfam" id="PF02254"/>
    </source>
</evidence>
<dbReference type="GO" id="GO:0016020">
    <property type="term" value="C:membrane"/>
    <property type="evidence" value="ECO:0007669"/>
    <property type="project" value="UniProtKB-SubCell"/>
</dbReference>
<keyword evidence="5 7" id="KW-1133">Transmembrane helix</keyword>
<feature type="transmembrane region" description="Helical" evidence="7">
    <location>
        <begin position="148"/>
        <end position="167"/>
    </location>
</feature>
<feature type="transmembrane region" description="Helical" evidence="7">
    <location>
        <begin position="6"/>
        <end position="23"/>
    </location>
</feature>
<keyword evidence="3" id="KW-0813">Transport</keyword>
<accession>A0A2M7V542</accession>
<feature type="transmembrane region" description="Helical" evidence="7">
    <location>
        <begin position="116"/>
        <end position="136"/>
    </location>
</feature>
<evidence type="ECO:0000256" key="2">
    <source>
        <dbReference type="ARBA" id="ARBA00005551"/>
    </source>
</evidence>
<organism evidence="10 11">
    <name type="scientific">Candidatus Magasanikbacteria bacterium CG_4_10_14_0_2_um_filter_41_31</name>
    <dbReference type="NCBI Taxonomy" id="1974639"/>
    <lineage>
        <taxon>Bacteria</taxon>
        <taxon>Candidatus Magasanikiibacteriota</taxon>
    </lineage>
</organism>
<keyword evidence="4 7" id="KW-0812">Transmembrane</keyword>